<dbReference type="PANTHER" id="PTHR39583">
    <property type="entry name" value="TYPE II SECRETION SYSTEM PROTEIN J-RELATED"/>
    <property type="match status" value="1"/>
</dbReference>
<dbReference type="GO" id="GO:0005886">
    <property type="term" value="C:plasma membrane"/>
    <property type="evidence" value="ECO:0007669"/>
    <property type="project" value="UniProtKB-SubCell"/>
</dbReference>
<dbReference type="Pfam" id="PF07963">
    <property type="entry name" value="N_methyl"/>
    <property type="match status" value="1"/>
</dbReference>
<keyword evidence="7 10" id="KW-0812">Transmembrane</keyword>
<dbReference type="NCBIfam" id="TIGR01711">
    <property type="entry name" value="gspJ"/>
    <property type="match status" value="1"/>
</dbReference>
<evidence type="ECO:0000256" key="5">
    <source>
        <dbReference type="ARBA" id="ARBA00022481"/>
    </source>
</evidence>
<evidence type="ECO:0000313" key="11">
    <source>
        <dbReference type="EMBL" id="VAW64228.1"/>
    </source>
</evidence>
<keyword evidence="4" id="KW-1003">Cell membrane</keyword>
<dbReference type="Pfam" id="PF11612">
    <property type="entry name" value="T2SSJ"/>
    <property type="match status" value="1"/>
</dbReference>
<evidence type="ECO:0000256" key="9">
    <source>
        <dbReference type="ARBA" id="ARBA00023136"/>
    </source>
</evidence>
<protein>
    <recommendedName>
        <fullName evidence="3">Type II secretion system protein J</fullName>
    </recommendedName>
</protein>
<dbReference type="InterPro" id="IPR010055">
    <property type="entry name" value="T2SS_protein-GspJ"/>
</dbReference>
<comment type="subcellular location">
    <subcellularLocation>
        <location evidence="1">Cell inner membrane</location>
        <topology evidence="1">Single-pass membrane protein</topology>
    </subcellularLocation>
</comment>
<dbReference type="AlphaFoldDB" id="A0A3B0X7G2"/>
<reference evidence="11" key="1">
    <citation type="submission" date="2018-06" db="EMBL/GenBank/DDBJ databases">
        <authorList>
            <person name="Zhirakovskaya E."/>
        </authorList>
    </citation>
    <scope>NUCLEOTIDE SEQUENCE</scope>
</reference>
<dbReference type="Gene3D" id="2.10.70.20">
    <property type="entry name" value="gspk-gspi-gspj complex like domains"/>
    <property type="match status" value="1"/>
</dbReference>
<organism evidence="11">
    <name type="scientific">hydrothermal vent metagenome</name>
    <dbReference type="NCBI Taxonomy" id="652676"/>
    <lineage>
        <taxon>unclassified sequences</taxon>
        <taxon>metagenomes</taxon>
        <taxon>ecological metagenomes</taxon>
    </lineage>
</organism>
<evidence type="ECO:0000256" key="4">
    <source>
        <dbReference type="ARBA" id="ARBA00022475"/>
    </source>
</evidence>
<keyword evidence="8 10" id="KW-1133">Transmembrane helix</keyword>
<dbReference type="GO" id="GO:0015627">
    <property type="term" value="C:type II protein secretion system complex"/>
    <property type="evidence" value="ECO:0007669"/>
    <property type="project" value="InterPro"/>
</dbReference>
<evidence type="ECO:0000256" key="7">
    <source>
        <dbReference type="ARBA" id="ARBA00022692"/>
    </source>
</evidence>
<feature type="transmembrane region" description="Helical" evidence="10">
    <location>
        <begin position="7"/>
        <end position="30"/>
    </location>
</feature>
<evidence type="ECO:0000256" key="2">
    <source>
        <dbReference type="ARBA" id="ARBA00011084"/>
    </source>
</evidence>
<dbReference type="Gene3D" id="3.10.610.10">
    <property type="entry name" value="GSPII I/J protein-like"/>
    <property type="match status" value="1"/>
</dbReference>
<evidence type="ECO:0000256" key="3">
    <source>
        <dbReference type="ARBA" id="ARBA00021539"/>
    </source>
</evidence>
<dbReference type="GO" id="GO:0015628">
    <property type="term" value="P:protein secretion by the type II secretion system"/>
    <property type="evidence" value="ECO:0007669"/>
    <property type="project" value="InterPro"/>
</dbReference>
<dbReference type="PANTHER" id="PTHR39583:SF2">
    <property type="entry name" value="TYPE II SECRETION SYSTEM PROTEIN J"/>
    <property type="match status" value="1"/>
</dbReference>
<evidence type="ECO:0000256" key="8">
    <source>
        <dbReference type="ARBA" id="ARBA00022989"/>
    </source>
</evidence>
<keyword evidence="5" id="KW-0488">Methylation</keyword>
<proteinExistence type="inferred from homology"/>
<dbReference type="InterPro" id="IPR051621">
    <property type="entry name" value="T2SS_protein_J"/>
</dbReference>
<evidence type="ECO:0000256" key="1">
    <source>
        <dbReference type="ARBA" id="ARBA00004377"/>
    </source>
</evidence>
<dbReference type="SUPFAM" id="SSF54523">
    <property type="entry name" value="Pili subunits"/>
    <property type="match status" value="1"/>
</dbReference>
<dbReference type="InterPro" id="IPR012902">
    <property type="entry name" value="N_methyl_site"/>
</dbReference>
<evidence type="ECO:0000256" key="6">
    <source>
        <dbReference type="ARBA" id="ARBA00022519"/>
    </source>
</evidence>
<keyword evidence="6" id="KW-0997">Cell inner membrane</keyword>
<name>A0A3B0X7G2_9ZZZZ</name>
<dbReference type="InterPro" id="IPR045584">
    <property type="entry name" value="Pilin-like"/>
</dbReference>
<comment type="similarity">
    <text evidence="2">Belongs to the GSP J family.</text>
</comment>
<dbReference type="NCBIfam" id="TIGR02532">
    <property type="entry name" value="IV_pilin_GFxxxE"/>
    <property type="match status" value="1"/>
</dbReference>
<dbReference type="EMBL" id="UOFI01000054">
    <property type="protein sequence ID" value="VAW64228.1"/>
    <property type="molecule type" value="Genomic_DNA"/>
</dbReference>
<sequence length="200" mass="22406">MKKSCGFTLIEVMIALAIFAIVSTLAYSGLQSVVNSKVRTEGALERLQQLQMTMLTLSSDMQQLSKREGHDSLGGRLAALTTQDAGLIVDFTRSGWRNPANQARSTLQRVAYRIDDESLIRVHWPQVDRAADDVRIERVLITNIESLELRFLDNKKQWQTNWPNAGALASGNTPELPGAVEITLKMNDWGEIKRLIRVTL</sequence>
<evidence type="ECO:0000256" key="10">
    <source>
        <dbReference type="SAM" id="Phobius"/>
    </source>
</evidence>
<gene>
    <name evidence="11" type="ORF">MNBD_GAMMA09-1356</name>
</gene>
<accession>A0A3B0X7G2</accession>
<keyword evidence="9 10" id="KW-0472">Membrane</keyword>